<keyword evidence="3" id="KW-0804">Transcription</keyword>
<dbReference type="PANTHER" id="PTHR43280:SF32">
    <property type="entry name" value="TRANSCRIPTIONAL REGULATORY PROTEIN"/>
    <property type="match status" value="1"/>
</dbReference>
<proteinExistence type="predicted"/>
<dbReference type="Gene3D" id="1.10.10.60">
    <property type="entry name" value="Homeodomain-like"/>
    <property type="match status" value="1"/>
</dbReference>
<dbReference type="Pfam" id="PF12833">
    <property type="entry name" value="HTH_18"/>
    <property type="match status" value="1"/>
</dbReference>
<evidence type="ECO:0000256" key="1">
    <source>
        <dbReference type="ARBA" id="ARBA00023015"/>
    </source>
</evidence>
<accession>A0A7U3ZID8</accession>
<dbReference type="InterPro" id="IPR014710">
    <property type="entry name" value="RmlC-like_jellyroll"/>
</dbReference>
<dbReference type="InterPro" id="IPR018060">
    <property type="entry name" value="HTH_AraC"/>
</dbReference>
<dbReference type="PANTHER" id="PTHR43280">
    <property type="entry name" value="ARAC-FAMILY TRANSCRIPTIONAL REGULATOR"/>
    <property type="match status" value="1"/>
</dbReference>
<dbReference type="InterPro" id="IPR003313">
    <property type="entry name" value="AraC-bd"/>
</dbReference>
<protein>
    <submittedName>
        <fullName evidence="5">Transcriptional regulator, AraC family</fullName>
    </submittedName>
</protein>
<gene>
    <name evidence="5" type="ordered locus">Runsl_1339</name>
</gene>
<keyword evidence="1" id="KW-0805">Transcription regulation</keyword>
<evidence type="ECO:0000313" key="6">
    <source>
        <dbReference type="Proteomes" id="UP000000493"/>
    </source>
</evidence>
<feature type="domain" description="HTH araC/xylS-type" evidence="4">
    <location>
        <begin position="189"/>
        <end position="287"/>
    </location>
</feature>
<dbReference type="EMBL" id="CP002859">
    <property type="protein sequence ID" value="AEI47766.1"/>
    <property type="molecule type" value="Genomic_DNA"/>
</dbReference>
<dbReference type="AlphaFoldDB" id="A0A7U3ZID8"/>
<sequence>MQKSENPIRQAHLLTPFAYRTMAEVEERRSQAPDLPHRHDYFTVLAVESAEGIHQIDFTEYPLRANTIYFVSPEQIHHITLISPVPRGHVILFRPDFLQDYSIAPAQLYDMDLFFNCDEARPLELSSQEMNQLLPYIQGIANEFLSEKTQKWEAIGAWLKLFLLECKRLKATRKSTNKSWDNRQAEIVKQFKNDVERFFRRQHKVNEYAEHQHLTANHLNEVIKNETGTSAKEFIQHRLILEAKRLARYSELNAKEIAYQLGYEDVAQFSKFFKKCEGIAFTEFREKNEL</sequence>
<dbReference type="Pfam" id="PF02311">
    <property type="entry name" value="AraC_binding"/>
    <property type="match status" value="1"/>
</dbReference>
<keyword evidence="6" id="KW-1185">Reference proteome</keyword>
<keyword evidence="2" id="KW-0238">DNA-binding</keyword>
<name>A0A7U3ZID8_RUNSL</name>
<dbReference type="SUPFAM" id="SSF46689">
    <property type="entry name" value="Homeodomain-like"/>
    <property type="match status" value="1"/>
</dbReference>
<evidence type="ECO:0000259" key="4">
    <source>
        <dbReference type="PROSITE" id="PS01124"/>
    </source>
</evidence>
<dbReference type="GO" id="GO:0003700">
    <property type="term" value="F:DNA-binding transcription factor activity"/>
    <property type="evidence" value="ECO:0007669"/>
    <property type="project" value="InterPro"/>
</dbReference>
<reference evidence="5 6" key="2">
    <citation type="journal article" date="2012" name="Stand. Genomic Sci.">
        <title>Complete genome sequence of the aquatic bacterium Runella slithyformis type strain (LSU 4(T)).</title>
        <authorList>
            <person name="Copeland A."/>
            <person name="Zhang X."/>
            <person name="Misra M."/>
            <person name="Lapidus A."/>
            <person name="Nolan M."/>
            <person name="Lucas S."/>
            <person name="Deshpande S."/>
            <person name="Cheng J.F."/>
            <person name="Tapia R."/>
            <person name="Goodwin L.A."/>
            <person name="Pitluck S."/>
            <person name="Liolios K."/>
            <person name="Pagani I."/>
            <person name="Ivanova N."/>
            <person name="Mikhailova N."/>
            <person name="Pati A."/>
            <person name="Chen A."/>
            <person name="Palaniappan K."/>
            <person name="Land M."/>
            <person name="Hauser L."/>
            <person name="Pan C."/>
            <person name="Jeffries C.D."/>
            <person name="Detter J.C."/>
            <person name="Brambilla E.M."/>
            <person name="Rohde M."/>
            <person name="Djao O.D."/>
            <person name="Goker M."/>
            <person name="Sikorski J."/>
            <person name="Tindall B.J."/>
            <person name="Woyke T."/>
            <person name="Bristow J."/>
            <person name="Eisen J.A."/>
            <person name="Markowitz V."/>
            <person name="Hugenholtz P."/>
            <person name="Kyrpides N.C."/>
            <person name="Klenk H.P."/>
            <person name="Mavromatis K."/>
        </authorList>
    </citation>
    <scope>NUCLEOTIDE SEQUENCE [LARGE SCALE GENOMIC DNA]</scope>
    <source>
        <strain evidence="6">ATCC 29530 / DSM 19594 / LMG 11500 / NCIMB 11436 / LSU 4</strain>
    </source>
</reference>
<dbReference type="RefSeq" id="WP_013927085.1">
    <property type="nucleotide sequence ID" value="NC_015703.1"/>
</dbReference>
<organism evidence="5 6">
    <name type="scientific">Runella slithyformis (strain ATCC 29530 / DSM 19594 / LMG 11500 / NCIMB 11436 / LSU 4)</name>
    <dbReference type="NCBI Taxonomy" id="761193"/>
    <lineage>
        <taxon>Bacteria</taxon>
        <taxon>Pseudomonadati</taxon>
        <taxon>Bacteroidota</taxon>
        <taxon>Cytophagia</taxon>
        <taxon>Cytophagales</taxon>
        <taxon>Spirosomataceae</taxon>
        <taxon>Runella</taxon>
    </lineage>
</organism>
<evidence type="ECO:0000256" key="2">
    <source>
        <dbReference type="ARBA" id="ARBA00023125"/>
    </source>
</evidence>
<dbReference type="SMART" id="SM00342">
    <property type="entry name" value="HTH_ARAC"/>
    <property type="match status" value="1"/>
</dbReference>
<dbReference type="GO" id="GO:0043565">
    <property type="term" value="F:sequence-specific DNA binding"/>
    <property type="evidence" value="ECO:0007669"/>
    <property type="project" value="InterPro"/>
</dbReference>
<dbReference type="KEGG" id="rsi:Runsl_1339"/>
<dbReference type="Proteomes" id="UP000000493">
    <property type="component" value="Chromosome"/>
</dbReference>
<dbReference type="Gene3D" id="2.60.120.10">
    <property type="entry name" value="Jelly Rolls"/>
    <property type="match status" value="1"/>
</dbReference>
<dbReference type="InterPro" id="IPR037923">
    <property type="entry name" value="HTH-like"/>
</dbReference>
<dbReference type="PROSITE" id="PS01124">
    <property type="entry name" value="HTH_ARAC_FAMILY_2"/>
    <property type="match status" value="1"/>
</dbReference>
<dbReference type="InterPro" id="IPR009057">
    <property type="entry name" value="Homeodomain-like_sf"/>
</dbReference>
<dbReference type="SUPFAM" id="SSF51215">
    <property type="entry name" value="Regulatory protein AraC"/>
    <property type="match status" value="1"/>
</dbReference>
<evidence type="ECO:0000256" key="3">
    <source>
        <dbReference type="ARBA" id="ARBA00023163"/>
    </source>
</evidence>
<evidence type="ECO:0000313" key="5">
    <source>
        <dbReference type="EMBL" id="AEI47766.1"/>
    </source>
</evidence>
<reference evidence="6" key="1">
    <citation type="submission" date="2011-06" db="EMBL/GenBank/DDBJ databases">
        <title>The complete genome of chromosome of Runella slithyformis DSM 19594.</title>
        <authorList>
            <consortium name="US DOE Joint Genome Institute (JGI-PGF)"/>
            <person name="Lucas S."/>
            <person name="Han J."/>
            <person name="Lapidus A."/>
            <person name="Bruce D."/>
            <person name="Goodwin L."/>
            <person name="Pitluck S."/>
            <person name="Peters L."/>
            <person name="Kyrpides N."/>
            <person name="Mavromatis K."/>
            <person name="Ivanova N."/>
            <person name="Ovchinnikova G."/>
            <person name="Zhang X."/>
            <person name="Misra M."/>
            <person name="Detter J.C."/>
            <person name="Tapia R."/>
            <person name="Han C."/>
            <person name="Land M."/>
            <person name="Hauser L."/>
            <person name="Markowitz V."/>
            <person name="Cheng J.-F."/>
            <person name="Hugenholtz P."/>
            <person name="Woyke T."/>
            <person name="Wu D."/>
            <person name="Tindall B."/>
            <person name="Faehrich R."/>
            <person name="Brambilla E."/>
            <person name="Klenk H.-P."/>
            <person name="Eisen J.A."/>
        </authorList>
    </citation>
    <scope>NUCLEOTIDE SEQUENCE [LARGE SCALE GENOMIC DNA]</scope>
    <source>
        <strain evidence="6">ATCC 29530 / DSM 19594 / LMG 11500 / NCIMB 11436 / LSU 4</strain>
    </source>
</reference>